<evidence type="ECO:0000256" key="1">
    <source>
        <dbReference type="SAM" id="MobiDB-lite"/>
    </source>
</evidence>
<evidence type="ECO:0000256" key="2">
    <source>
        <dbReference type="SAM" id="Phobius"/>
    </source>
</evidence>
<keyword evidence="3" id="KW-0732">Signal</keyword>
<dbReference type="KEGG" id="acab:QRX50_05860"/>
<sequence>MRSTLTRALAAVLLAAGFAATTAMPAAAQDTSSQDTASQDTVPWAVSTAANEFGADRVNYSYTAEAGEQVHDGLKVVNNGPAPLELAVYTADAFTRPDGQVDLLARDKKSVGVGAWARAASDHLKLGPGESADVPLTIAVPAGTKAGDFLGGIVTSVQQGTVERRLGIRIRLRVGGDLAPALSVEDAHVDYSGTANPFGTGDATLSYTLHNTGNAIAAARQSASVASLFGAWTAPAAAIPDSPQLLPGETWHVSVPVHGVVPGVRVSADVSLTPLLTDASGSVAPLAVVTGSAGGWAIPWTLLVVLVLLVLVVVFVVRRLRKRRADSAGASPAERPSAESEPAAAGTAESETVEPETAVSETAVSETAVS</sequence>
<feature type="compositionally biased region" description="Low complexity" evidence="1">
    <location>
        <begin position="327"/>
        <end position="350"/>
    </location>
</feature>
<name>A0A9Y2MVQ8_9PSEU</name>
<accession>A0A9Y2MVQ8</accession>
<keyword evidence="5" id="KW-1185">Reference proteome</keyword>
<gene>
    <name evidence="4" type="ORF">QRX50_05860</name>
</gene>
<feature type="signal peptide" evidence="3">
    <location>
        <begin position="1"/>
        <end position="28"/>
    </location>
</feature>
<dbReference type="Proteomes" id="UP001236014">
    <property type="component" value="Chromosome"/>
</dbReference>
<dbReference type="RefSeq" id="WP_285970938.1">
    <property type="nucleotide sequence ID" value="NZ_CP127294.1"/>
</dbReference>
<protein>
    <submittedName>
        <fullName evidence="4">DUF916 domain-containing protein</fullName>
    </submittedName>
</protein>
<feature type="compositionally biased region" description="Polar residues" evidence="1">
    <location>
        <begin position="359"/>
        <end position="370"/>
    </location>
</feature>
<feature type="region of interest" description="Disordered" evidence="1">
    <location>
        <begin position="325"/>
        <end position="370"/>
    </location>
</feature>
<keyword evidence="2" id="KW-0812">Transmembrane</keyword>
<evidence type="ECO:0000313" key="5">
    <source>
        <dbReference type="Proteomes" id="UP001236014"/>
    </source>
</evidence>
<keyword evidence="2" id="KW-1133">Transmembrane helix</keyword>
<dbReference type="AlphaFoldDB" id="A0A9Y2MVQ8"/>
<evidence type="ECO:0000256" key="3">
    <source>
        <dbReference type="SAM" id="SignalP"/>
    </source>
</evidence>
<proteinExistence type="predicted"/>
<feature type="transmembrane region" description="Helical" evidence="2">
    <location>
        <begin position="296"/>
        <end position="317"/>
    </location>
</feature>
<organism evidence="4 5">
    <name type="scientific">Amycolatopsis carbonis</name>
    <dbReference type="NCBI Taxonomy" id="715471"/>
    <lineage>
        <taxon>Bacteria</taxon>
        <taxon>Bacillati</taxon>
        <taxon>Actinomycetota</taxon>
        <taxon>Actinomycetes</taxon>
        <taxon>Pseudonocardiales</taxon>
        <taxon>Pseudonocardiaceae</taxon>
        <taxon>Amycolatopsis</taxon>
    </lineage>
</organism>
<feature type="chain" id="PRO_5040942311" evidence="3">
    <location>
        <begin position="29"/>
        <end position="370"/>
    </location>
</feature>
<reference evidence="4 5" key="1">
    <citation type="submission" date="2023-06" db="EMBL/GenBank/DDBJ databases">
        <authorList>
            <person name="Oyuntsetseg B."/>
            <person name="Kim S.B."/>
        </authorList>
    </citation>
    <scope>NUCLEOTIDE SEQUENCE [LARGE SCALE GENOMIC DNA]</scope>
    <source>
        <strain evidence="4 5">2-15</strain>
    </source>
</reference>
<keyword evidence="2" id="KW-0472">Membrane</keyword>
<evidence type="ECO:0000313" key="4">
    <source>
        <dbReference type="EMBL" id="WIX80306.1"/>
    </source>
</evidence>
<dbReference type="EMBL" id="CP127294">
    <property type="protein sequence ID" value="WIX80306.1"/>
    <property type="molecule type" value="Genomic_DNA"/>
</dbReference>